<feature type="transmembrane region" description="Helical" evidence="1">
    <location>
        <begin position="73"/>
        <end position="95"/>
    </location>
</feature>
<feature type="transmembrane region" description="Helical" evidence="1">
    <location>
        <begin position="38"/>
        <end position="61"/>
    </location>
</feature>
<keyword evidence="1" id="KW-1133">Transmembrane helix</keyword>
<feature type="transmembrane region" description="Helical" evidence="1">
    <location>
        <begin position="7"/>
        <end position="26"/>
    </location>
</feature>
<dbReference type="Proteomes" id="UP000663981">
    <property type="component" value="Unassembled WGS sequence"/>
</dbReference>
<gene>
    <name evidence="2" type="ORF">I7822_00205</name>
</gene>
<evidence type="ECO:0000313" key="3">
    <source>
        <dbReference type="Proteomes" id="UP000663981"/>
    </source>
</evidence>
<accession>A0ABS3MW85</accession>
<evidence type="ECO:0008006" key="4">
    <source>
        <dbReference type="Google" id="ProtNLM"/>
    </source>
</evidence>
<protein>
    <recommendedName>
        <fullName evidence="4">DUF1648 domain-containing protein</fullName>
    </recommendedName>
</protein>
<sequence length="202" mass="22855">MLKVICIIFLTVLSFGVSLYLSFTNITVDEAIYGTREVVLFIIPFTMLIVNSNIFILPKLIKKQGSYSRYKNGFEAIFLSLSIILFIFHCAILLITTGTEMNLLLLVPISVGLVLITTANTLPRFLLEINEDSSQISKSTNQVWNIVIRPFSLPIFIGGTLMLFCVFLPGNLMLVSFFSILLLTLLVSIFRSYRAYQTQIYK</sequence>
<feature type="transmembrane region" description="Helical" evidence="1">
    <location>
        <begin position="143"/>
        <end position="169"/>
    </location>
</feature>
<evidence type="ECO:0000256" key="1">
    <source>
        <dbReference type="SAM" id="Phobius"/>
    </source>
</evidence>
<keyword evidence="3" id="KW-1185">Reference proteome</keyword>
<organism evidence="2 3">
    <name type="scientific">Metabacillus bambusae</name>
    <dbReference type="NCBI Taxonomy" id="2795218"/>
    <lineage>
        <taxon>Bacteria</taxon>
        <taxon>Bacillati</taxon>
        <taxon>Bacillota</taxon>
        <taxon>Bacilli</taxon>
        <taxon>Bacillales</taxon>
        <taxon>Bacillaceae</taxon>
        <taxon>Metabacillus</taxon>
    </lineage>
</organism>
<proteinExistence type="predicted"/>
<dbReference type="EMBL" id="JAGDEL010000001">
    <property type="protein sequence ID" value="MBO1510115.1"/>
    <property type="molecule type" value="Genomic_DNA"/>
</dbReference>
<comment type="caution">
    <text evidence="2">The sequence shown here is derived from an EMBL/GenBank/DDBJ whole genome shotgun (WGS) entry which is preliminary data.</text>
</comment>
<reference evidence="2 3" key="1">
    <citation type="submission" date="2021-03" db="EMBL/GenBank/DDBJ databases">
        <title>Whole genome sequence of Metabacillus bambusae BG109.</title>
        <authorList>
            <person name="Jeong J.W."/>
        </authorList>
    </citation>
    <scope>NUCLEOTIDE SEQUENCE [LARGE SCALE GENOMIC DNA]</scope>
    <source>
        <strain evidence="2 3">BG109</strain>
    </source>
</reference>
<keyword evidence="1" id="KW-0812">Transmembrane</keyword>
<feature type="transmembrane region" description="Helical" evidence="1">
    <location>
        <begin position="175"/>
        <end position="193"/>
    </location>
</feature>
<feature type="transmembrane region" description="Helical" evidence="1">
    <location>
        <begin position="101"/>
        <end position="122"/>
    </location>
</feature>
<evidence type="ECO:0000313" key="2">
    <source>
        <dbReference type="EMBL" id="MBO1510115.1"/>
    </source>
</evidence>
<keyword evidence="1" id="KW-0472">Membrane</keyword>
<dbReference type="RefSeq" id="WP_207974797.1">
    <property type="nucleotide sequence ID" value="NZ_JAGDEL010000001.1"/>
</dbReference>
<name>A0ABS3MW85_9BACI</name>